<dbReference type="OrthoDB" id="37537at2759"/>
<dbReference type="STRING" id="747525.W4JME2"/>
<dbReference type="FunCoup" id="W4JME2">
    <property type="interactions" value="275"/>
</dbReference>
<dbReference type="HOGENOM" id="CLU_023205_2_1_1"/>
<dbReference type="SUPFAM" id="SSF51430">
    <property type="entry name" value="NAD(P)-linked oxidoreductase"/>
    <property type="match status" value="1"/>
</dbReference>
<dbReference type="GeneID" id="20671688"/>
<organism evidence="3 4">
    <name type="scientific">Heterobasidion irregulare (strain TC 32-1)</name>
    <dbReference type="NCBI Taxonomy" id="747525"/>
    <lineage>
        <taxon>Eukaryota</taxon>
        <taxon>Fungi</taxon>
        <taxon>Dikarya</taxon>
        <taxon>Basidiomycota</taxon>
        <taxon>Agaricomycotina</taxon>
        <taxon>Agaricomycetes</taxon>
        <taxon>Russulales</taxon>
        <taxon>Bondarzewiaceae</taxon>
        <taxon>Heterobasidion</taxon>
        <taxon>Heterobasidion annosum species complex</taxon>
    </lineage>
</organism>
<dbReference type="PANTHER" id="PTHR43625:SF78">
    <property type="entry name" value="PYRIDOXAL REDUCTASE-RELATED"/>
    <property type="match status" value="1"/>
</dbReference>
<evidence type="ECO:0000313" key="3">
    <source>
        <dbReference type="EMBL" id="ETW74634.1"/>
    </source>
</evidence>
<dbReference type="AlphaFoldDB" id="W4JME2"/>
<evidence type="ECO:0000313" key="4">
    <source>
        <dbReference type="Proteomes" id="UP000030671"/>
    </source>
</evidence>
<sequence>MAQTTVRLSSDVVVLKTGHGLMMMTWKPTPVSDGEAFEAIKAGLDSLPSGVKMLINSGEFYGIDPPTANLELIARFFEKYPTYTDKVFLSVKGASKIPEVGIDCSPENLERSVNRILDKLRGTKKLDLFECARVDPNYAIEDTIKVLSSFITKGKFDYIGLSECRAETVQRASAIAPISAVEIEVSPWSYTQETIDVIAMCKGLSICSPLGRGFLTGKIRRPDDFEGALRSRQEEHNDCTIIPCVGRISRASCYPSSRNKKRTLENLKGGDIKLSAEDLEENMKHNFAIVDGLKAIADKKGITTAQLRITWVSSLGPHVFPLPGSSKKCTLENLNGGDIELSSVELREINQVLETHTVKGGRYVDEIGDDKLLLRR</sequence>
<proteinExistence type="predicted"/>
<dbReference type="GO" id="GO:0016491">
    <property type="term" value="F:oxidoreductase activity"/>
    <property type="evidence" value="ECO:0007669"/>
    <property type="project" value="UniProtKB-KW"/>
</dbReference>
<evidence type="ECO:0000256" key="1">
    <source>
        <dbReference type="ARBA" id="ARBA00023002"/>
    </source>
</evidence>
<dbReference type="InParanoid" id="W4JME2"/>
<feature type="domain" description="NADP-dependent oxidoreductase" evidence="2">
    <location>
        <begin position="18"/>
        <end position="353"/>
    </location>
</feature>
<dbReference type="Gene3D" id="3.20.20.100">
    <property type="entry name" value="NADP-dependent oxidoreductase domain"/>
    <property type="match status" value="1"/>
</dbReference>
<dbReference type="CDD" id="cd19077">
    <property type="entry name" value="AKR_AKR8A1-2"/>
    <property type="match status" value="1"/>
</dbReference>
<dbReference type="EMBL" id="KI925467">
    <property type="protein sequence ID" value="ETW74634.1"/>
    <property type="molecule type" value="Genomic_DNA"/>
</dbReference>
<accession>W4JME2</accession>
<gene>
    <name evidence="3" type="ORF">HETIRDRAFT_331884</name>
</gene>
<dbReference type="PANTHER" id="PTHR43625">
    <property type="entry name" value="AFLATOXIN B1 ALDEHYDE REDUCTASE"/>
    <property type="match status" value="1"/>
</dbReference>
<dbReference type="eggNOG" id="KOG1575">
    <property type="taxonomic scope" value="Eukaryota"/>
</dbReference>
<keyword evidence="4" id="KW-1185">Reference proteome</keyword>
<evidence type="ECO:0000259" key="2">
    <source>
        <dbReference type="Pfam" id="PF00248"/>
    </source>
</evidence>
<dbReference type="InterPro" id="IPR023210">
    <property type="entry name" value="NADP_OxRdtase_dom"/>
</dbReference>
<dbReference type="Pfam" id="PF00248">
    <property type="entry name" value="Aldo_ket_red"/>
    <property type="match status" value="1"/>
</dbReference>
<dbReference type="Proteomes" id="UP000030671">
    <property type="component" value="Unassembled WGS sequence"/>
</dbReference>
<dbReference type="GO" id="GO:0005737">
    <property type="term" value="C:cytoplasm"/>
    <property type="evidence" value="ECO:0007669"/>
    <property type="project" value="TreeGrafter"/>
</dbReference>
<dbReference type="InterPro" id="IPR036812">
    <property type="entry name" value="NAD(P)_OxRdtase_dom_sf"/>
</dbReference>
<keyword evidence="1" id="KW-0560">Oxidoreductase</keyword>
<name>W4JME2_HETIT</name>
<dbReference type="KEGG" id="hir:HETIRDRAFT_331884"/>
<dbReference type="RefSeq" id="XP_009553131.1">
    <property type="nucleotide sequence ID" value="XM_009554836.1"/>
</dbReference>
<dbReference type="InterPro" id="IPR050791">
    <property type="entry name" value="Aldo-Keto_reductase"/>
</dbReference>
<protein>
    <recommendedName>
        <fullName evidence="2">NADP-dependent oxidoreductase domain-containing protein</fullName>
    </recommendedName>
</protein>
<reference evidence="3 4" key="1">
    <citation type="journal article" date="2012" name="New Phytol.">
        <title>Insight into trade-off between wood decay and parasitism from the genome of a fungal forest pathogen.</title>
        <authorList>
            <person name="Olson A."/>
            <person name="Aerts A."/>
            <person name="Asiegbu F."/>
            <person name="Belbahri L."/>
            <person name="Bouzid O."/>
            <person name="Broberg A."/>
            <person name="Canback B."/>
            <person name="Coutinho P.M."/>
            <person name="Cullen D."/>
            <person name="Dalman K."/>
            <person name="Deflorio G."/>
            <person name="van Diepen L.T."/>
            <person name="Dunand C."/>
            <person name="Duplessis S."/>
            <person name="Durling M."/>
            <person name="Gonthier P."/>
            <person name="Grimwood J."/>
            <person name="Fossdal C.G."/>
            <person name="Hansson D."/>
            <person name="Henrissat B."/>
            <person name="Hietala A."/>
            <person name="Himmelstrand K."/>
            <person name="Hoffmeister D."/>
            <person name="Hogberg N."/>
            <person name="James T.Y."/>
            <person name="Karlsson M."/>
            <person name="Kohler A."/>
            <person name="Kues U."/>
            <person name="Lee Y.H."/>
            <person name="Lin Y.C."/>
            <person name="Lind M."/>
            <person name="Lindquist E."/>
            <person name="Lombard V."/>
            <person name="Lucas S."/>
            <person name="Lunden K."/>
            <person name="Morin E."/>
            <person name="Murat C."/>
            <person name="Park J."/>
            <person name="Raffaello T."/>
            <person name="Rouze P."/>
            <person name="Salamov A."/>
            <person name="Schmutz J."/>
            <person name="Solheim H."/>
            <person name="Stahlberg J."/>
            <person name="Velez H."/>
            <person name="de Vries R.P."/>
            <person name="Wiebenga A."/>
            <person name="Woodward S."/>
            <person name="Yakovlev I."/>
            <person name="Garbelotto M."/>
            <person name="Martin F."/>
            <person name="Grigoriev I.V."/>
            <person name="Stenlid J."/>
        </authorList>
    </citation>
    <scope>NUCLEOTIDE SEQUENCE [LARGE SCALE GENOMIC DNA]</scope>
    <source>
        <strain evidence="3 4">TC 32-1</strain>
    </source>
</reference>